<evidence type="ECO:0000313" key="2">
    <source>
        <dbReference type="Proteomes" id="UP000044071"/>
    </source>
</evidence>
<dbReference type="OrthoDB" id="5634489at2"/>
<keyword evidence="2" id="KW-1185">Reference proteome</keyword>
<sequence>MTRFFKISKKNPGVLQHYTLTADGPPGNTVKGIIKQETREKYKLLKEGDADANETLYRYEIFDDEIEENEGAFAIAREIFSAKFVRQLSPASSPKYKRYYEKALPNAFIGSDYLGSFKTWKEAYDSDGVTILGAKLDAQGDLAFPSQSKRIEGLGVAAVLIELLGKIDRANYNWGLVEGTSVVQVTLIDFGSCMNSLPFSMPVSDEKPAVFKCPRDIISSVFEQYTSEKALPAQLLTLRHIECEVYETLAALKKMPSELIEALANEQFAAYPLYKAALLKELAMGIEYLDNQFRTDKHYIASQYINECLQEIGIQSSLSSYDNESIDYLLELYVAIRPDDNPRNHRKFMTGIRSYLVAEEQQGLTLSFVG</sequence>
<dbReference type="EMBL" id="CCSB01000002">
    <property type="protein sequence ID" value="CDZ77617.1"/>
    <property type="molecule type" value="Genomic_DNA"/>
</dbReference>
<name>A0A078KX49_9GAMM</name>
<evidence type="ECO:0000313" key="1">
    <source>
        <dbReference type="EMBL" id="CDZ77617.1"/>
    </source>
</evidence>
<dbReference type="STRING" id="1034943.BN59_01901"/>
<dbReference type="AlphaFoldDB" id="A0A078KX49"/>
<dbReference type="RefSeq" id="WP_043874123.1">
    <property type="nucleotide sequence ID" value="NZ_CCVW01000002.1"/>
</dbReference>
<proteinExistence type="predicted"/>
<reference evidence="1 2" key="1">
    <citation type="submission" date="2014-06" db="EMBL/GenBank/DDBJ databases">
        <authorList>
            <person name="Urmite Genomes Urmite Genomes"/>
        </authorList>
    </citation>
    <scope>NUCLEOTIDE SEQUENCE [LARGE SCALE GENOMIC DNA]</scope>
</reference>
<dbReference type="Proteomes" id="UP000044071">
    <property type="component" value="Unassembled WGS sequence"/>
</dbReference>
<organism evidence="1 2">
    <name type="scientific">Legionella massiliensis</name>
    <dbReference type="NCBI Taxonomy" id="1034943"/>
    <lineage>
        <taxon>Bacteria</taxon>
        <taxon>Pseudomonadati</taxon>
        <taxon>Pseudomonadota</taxon>
        <taxon>Gammaproteobacteria</taxon>
        <taxon>Legionellales</taxon>
        <taxon>Legionellaceae</taxon>
        <taxon>Legionella</taxon>
    </lineage>
</organism>
<accession>A0A078KX49</accession>
<gene>
    <name evidence="1" type="ORF">BN59_01901</name>
</gene>
<protein>
    <submittedName>
        <fullName evidence="1">Uncharacterized protein</fullName>
    </submittedName>
</protein>